<dbReference type="AlphaFoldDB" id="A0A1S4BZP7"/>
<sequence length="211" mass="23696">MASKGMDTGVVDPSREVEKSESELKEEVQRLKQQMAEMYQSWIRGHHPPSFPTNYTENPATISPLSRAQVPTTVDPSPQHAPGFTPYHNFPGSSSQIFHAPPAKMTSYPDQTSSPIFVAPPPATLPRSSSEIVFKVPDAQGKIPKESCRAFWFRWNEQVARVSSLIDRKDGVGPRQQQNLVGNPSKCFQPQYRPHKYPHTPDNPPQCYFPP</sequence>
<protein>
    <submittedName>
        <fullName evidence="2">Uncharacterized protein</fullName>
    </submittedName>
</protein>
<evidence type="ECO:0000313" key="2">
    <source>
        <dbReference type="RefSeq" id="XP_016494375.1"/>
    </source>
</evidence>
<proteinExistence type="predicted"/>
<feature type="region of interest" description="Disordered" evidence="1">
    <location>
        <begin position="169"/>
        <end position="211"/>
    </location>
</feature>
<dbReference type="KEGG" id="nta:107813600"/>
<organism evidence="2">
    <name type="scientific">Nicotiana tabacum</name>
    <name type="common">Common tobacco</name>
    <dbReference type="NCBI Taxonomy" id="4097"/>
    <lineage>
        <taxon>Eukaryota</taxon>
        <taxon>Viridiplantae</taxon>
        <taxon>Streptophyta</taxon>
        <taxon>Embryophyta</taxon>
        <taxon>Tracheophyta</taxon>
        <taxon>Spermatophyta</taxon>
        <taxon>Magnoliopsida</taxon>
        <taxon>eudicotyledons</taxon>
        <taxon>Gunneridae</taxon>
        <taxon>Pentapetalae</taxon>
        <taxon>asterids</taxon>
        <taxon>lamiids</taxon>
        <taxon>Solanales</taxon>
        <taxon>Solanaceae</taxon>
        <taxon>Nicotianoideae</taxon>
        <taxon>Nicotianeae</taxon>
        <taxon>Nicotiana</taxon>
    </lineage>
</organism>
<evidence type="ECO:0000256" key="1">
    <source>
        <dbReference type="SAM" id="MobiDB-lite"/>
    </source>
</evidence>
<feature type="compositionally biased region" description="Pro residues" evidence="1">
    <location>
        <begin position="201"/>
        <end position="211"/>
    </location>
</feature>
<accession>A0A1S4BZP7</accession>
<dbReference type="OrthoDB" id="1318996at2759"/>
<reference evidence="2" key="1">
    <citation type="submission" date="2025-08" db="UniProtKB">
        <authorList>
            <consortium name="RefSeq"/>
        </authorList>
    </citation>
    <scope>IDENTIFICATION</scope>
</reference>
<dbReference type="RefSeq" id="XP_016494375.1">
    <property type="nucleotide sequence ID" value="XM_016638889.1"/>
</dbReference>
<gene>
    <name evidence="2" type="primary">LOC107813600</name>
</gene>
<feature type="compositionally biased region" description="Basic and acidic residues" evidence="1">
    <location>
        <begin position="13"/>
        <end position="26"/>
    </location>
</feature>
<dbReference type="PaxDb" id="4097-A0A1S4BZP7"/>
<feature type="region of interest" description="Disordered" evidence="1">
    <location>
        <begin position="1"/>
        <end position="26"/>
    </location>
</feature>
<name>A0A1S4BZP7_TOBAC</name>
<feature type="compositionally biased region" description="Polar residues" evidence="1">
    <location>
        <begin position="175"/>
        <end position="188"/>
    </location>
</feature>